<protein>
    <submittedName>
        <fullName evidence="4">N-acetyltransferase</fullName>
    </submittedName>
</protein>
<dbReference type="CDD" id="cd04301">
    <property type="entry name" value="NAT_SF"/>
    <property type="match status" value="1"/>
</dbReference>
<evidence type="ECO:0000313" key="5">
    <source>
        <dbReference type="Proteomes" id="UP000037507"/>
    </source>
</evidence>
<dbReference type="RefSeq" id="WP_053171702.1">
    <property type="nucleotide sequence ID" value="NZ_LFYT02000008.1"/>
</dbReference>
<organism evidence="4 5">
    <name type="scientific">Limnohabitans planktonicus II-D5</name>
    <dbReference type="NCBI Taxonomy" id="1293045"/>
    <lineage>
        <taxon>Bacteria</taxon>
        <taxon>Pseudomonadati</taxon>
        <taxon>Pseudomonadota</taxon>
        <taxon>Betaproteobacteria</taxon>
        <taxon>Burkholderiales</taxon>
        <taxon>Comamonadaceae</taxon>
        <taxon>Limnohabitans</taxon>
    </lineage>
</organism>
<dbReference type="GO" id="GO:0016747">
    <property type="term" value="F:acyltransferase activity, transferring groups other than amino-acyl groups"/>
    <property type="evidence" value="ECO:0007669"/>
    <property type="project" value="InterPro"/>
</dbReference>
<dbReference type="PROSITE" id="PS51186">
    <property type="entry name" value="GNAT"/>
    <property type="match status" value="1"/>
</dbReference>
<dbReference type="OrthoDB" id="9792929at2"/>
<dbReference type="Proteomes" id="UP000037507">
    <property type="component" value="Unassembled WGS sequence"/>
</dbReference>
<dbReference type="InterPro" id="IPR016181">
    <property type="entry name" value="Acyl_CoA_acyltransferase"/>
</dbReference>
<dbReference type="SUPFAM" id="SSF55729">
    <property type="entry name" value="Acyl-CoA N-acyltransferases (Nat)"/>
    <property type="match status" value="1"/>
</dbReference>
<feature type="domain" description="N-acetyltransferase" evidence="3">
    <location>
        <begin position="3"/>
        <end position="152"/>
    </location>
</feature>
<keyword evidence="1" id="KW-0808">Transferase</keyword>
<evidence type="ECO:0000256" key="1">
    <source>
        <dbReference type="ARBA" id="ARBA00022679"/>
    </source>
</evidence>
<proteinExistence type="predicted"/>
<evidence type="ECO:0000256" key="2">
    <source>
        <dbReference type="ARBA" id="ARBA00023315"/>
    </source>
</evidence>
<gene>
    <name evidence="4" type="ORF">H663_008330</name>
</gene>
<comment type="caution">
    <text evidence="4">The sequence shown here is derived from an EMBL/GenBank/DDBJ whole genome shotgun (WGS) entry which is preliminary data.</text>
</comment>
<dbReference type="InterPro" id="IPR000182">
    <property type="entry name" value="GNAT_dom"/>
</dbReference>
<dbReference type="EMBL" id="LFYT02000008">
    <property type="protein sequence ID" value="PVE43032.1"/>
    <property type="molecule type" value="Genomic_DNA"/>
</dbReference>
<sequence length="152" mass="17132">MSIAIREARTTDIQAVSEMFDLYRQFYEQPPDLPLAQQFIADRLNNCESVILSAESASSGMLGFCQLYPSFCSVEAKPIYLLYDLFVLPVARKAGVGRLLLLAAENKAAAEGKTRMDLTTARSNQPAQSLYESLSWERDEIFFAYNRRVTQS</sequence>
<evidence type="ECO:0000313" key="4">
    <source>
        <dbReference type="EMBL" id="PVE43032.1"/>
    </source>
</evidence>
<dbReference type="Gene3D" id="3.40.630.30">
    <property type="match status" value="1"/>
</dbReference>
<keyword evidence="5" id="KW-1185">Reference proteome</keyword>
<evidence type="ECO:0000259" key="3">
    <source>
        <dbReference type="PROSITE" id="PS51186"/>
    </source>
</evidence>
<reference evidence="4" key="1">
    <citation type="submission" date="2017-04" db="EMBL/GenBank/DDBJ databases">
        <title>Unexpected and diverse lifestyles within the genus Limnohabitans.</title>
        <authorList>
            <person name="Kasalicky V."/>
            <person name="Mehrshad M."/>
            <person name="Andrei S.-A."/>
            <person name="Salcher M."/>
            <person name="Kratochvilova H."/>
            <person name="Simek K."/>
            <person name="Ghai R."/>
        </authorList>
    </citation>
    <scope>NUCLEOTIDE SEQUENCE [LARGE SCALE GENOMIC DNA]</scope>
    <source>
        <strain evidence="4">II-D5</strain>
    </source>
</reference>
<dbReference type="InterPro" id="IPR050832">
    <property type="entry name" value="Bact_Acetyltransf"/>
</dbReference>
<dbReference type="AlphaFoldDB" id="A0A2T7UEI0"/>
<name>A0A2T7UEI0_9BURK</name>
<keyword evidence="2" id="KW-0012">Acyltransferase</keyword>
<dbReference type="PANTHER" id="PTHR43877:SF2">
    <property type="entry name" value="AMINOALKYLPHOSPHONATE N-ACETYLTRANSFERASE-RELATED"/>
    <property type="match status" value="1"/>
</dbReference>
<dbReference type="Pfam" id="PF00583">
    <property type="entry name" value="Acetyltransf_1"/>
    <property type="match status" value="1"/>
</dbReference>
<accession>A0A2T7UEI0</accession>
<dbReference type="PANTHER" id="PTHR43877">
    <property type="entry name" value="AMINOALKYLPHOSPHONATE N-ACETYLTRANSFERASE-RELATED-RELATED"/>
    <property type="match status" value="1"/>
</dbReference>
<dbReference type="STRING" id="1293045.H663_07255"/>